<dbReference type="EMBL" id="CCKQ01008275">
    <property type="protein sequence ID" value="CDW79712.1"/>
    <property type="molecule type" value="Genomic_DNA"/>
</dbReference>
<accession>A0A078ADU6</accession>
<keyword evidence="3" id="KW-1185">Reference proteome</keyword>
<reference evidence="2 3" key="1">
    <citation type="submission" date="2014-06" db="EMBL/GenBank/DDBJ databases">
        <authorList>
            <person name="Swart Estienne"/>
        </authorList>
    </citation>
    <scope>NUCLEOTIDE SEQUENCE [LARGE SCALE GENOMIC DNA]</scope>
    <source>
        <strain evidence="2 3">130c</strain>
    </source>
</reference>
<proteinExistence type="predicted"/>
<evidence type="ECO:0000313" key="2">
    <source>
        <dbReference type="EMBL" id="CDW79712.1"/>
    </source>
</evidence>
<dbReference type="Proteomes" id="UP000039865">
    <property type="component" value="Unassembled WGS sequence"/>
</dbReference>
<sequence length="637" mass="73937">MKGEKAKEKKYIVMSRHGYDLQLIHKMCGNRFTYKTALSIGIEMVDKLNMLCQSGYLQEDLKLSNILIPLMSDLPWKYKTQNDIFNKQNRQKVKDSQIIMYLKTLDDKFQSIYKWLRIQNGHVQNKNNNPESFQKDIKYFKSQLQEILSKHQSDNEYKFDWYPILAKIQRFNRKQGMNPTITSYRGSITSAVNGQERKVQRKGTFQMNSQNDNNSINGAGMNQELESPQKSRFRKILSPVKARSKSANVVDDDHLYLVKEQRECQIFNEMEIIEDSPLNVENNQKNESQYNFLKLLEGSQDVSFEKRRESQKYFFGNKVSQLAQQQTDDSMNNMFNGTCGKMTMTMSSKKMLFERTKKSTMLLVSTNEQDSQKSKDQNINNLEDIVENSISLESEDMKQFNFEPISKVDQQLALKNGKPYENQGMKSFVNQFSLANPITSGDKNSEESKYALEQMMSLLDQCHPSEQTPQYQLNQYDNNKIFNTPMAPTFNNISIKNQTIGQNHHMYSNNGSSINDIHQLAHGSSQNYCSINNNGPVMAQDELKARKYSENYNRKYSGMEFHRKNSMQASEISIITIDRFGCNEYDEGVNINSVRFSQNNKVNPLNGGNHKNPRKVMSRTLMSCNQFSDSIIYNKMF</sequence>
<evidence type="ECO:0000313" key="3">
    <source>
        <dbReference type="Proteomes" id="UP000039865"/>
    </source>
</evidence>
<gene>
    <name evidence="2" type="primary">Contig17736.g18856</name>
    <name evidence="2" type="ORF">STYLEM_8703</name>
</gene>
<dbReference type="InParanoid" id="A0A078ADU6"/>
<dbReference type="OrthoDB" id="2687620at2759"/>
<feature type="compositionally biased region" description="Polar residues" evidence="1">
    <location>
        <begin position="206"/>
        <end position="217"/>
    </location>
</feature>
<dbReference type="Gene3D" id="1.10.510.10">
    <property type="entry name" value="Transferase(Phosphotransferase) domain 1"/>
    <property type="match status" value="1"/>
</dbReference>
<protein>
    <submittedName>
        <fullName evidence="2">Uncharacterized protein</fullName>
    </submittedName>
</protein>
<dbReference type="InterPro" id="IPR011009">
    <property type="entry name" value="Kinase-like_dom_sf"/>
</dbReference>
<dbReference type="AlphaFoldDB" id="A0A078ADU6"/>
<organism evidence="2 3">
    <name type="scientific">Stylonychia lemnae</name>
    <name type="common">Ciliate</name>
    <dbReference type="NCBI Taxonomy" id="5949"/>
    <lineage>
        <taxon>Eukaryota</taxon>
        <taxon>Sar</taxon>
        <taxon>Alveolata</taxon>
        <taxon>Ciliophora</taxon>
        <taxon>Intramacronucleata</taxon>
        <taxon>Spirotrichea</taxon>
        <taxon>Stichotrichia</taxon>
        <taxon>Sporadotrichida</taxon>
        <taxon>Oxytrichidae</taxon>
        <taxon>Stylonychinae</taxon>
        <taxon>Stylonychia</taxon>
    </lineage>
</organism>
<dbReference type="SUPFAM" id="SSF56112">
    <property type="entry name" value="Protein kinase-like (PK-like)"/>
    <property type="match status" value="1"/>
</dbReference>
<evidence type="ECO:0000256" key="1">
    <source>
        <dbReference type="SAM" id="MobiDB-lite"/>
    </source>
</evidence>
<feature type="region of interest" description="Disordered" evidence="1">
    <location>
        <begin position="206"/>
        <end position="231"/>
    </location>
</feature>
<name>A0A078ADU6_STYLE</name>